<reference evidence="4 5" key="1">
    <citation type="submission" date="2017-01" db="EMBL/GenBank/DDBJ databases">
        <title>The cable genome- insights into the physiology and evolution of filamentous bacteria capable of sulfide oxidation via long distance electron transfer.</title>
        <authorList>
            <person name="Schreiber L."/>
            <person name="Bjerg J.T."/>
            <person name="Boggild A."/>
            <person name="Van De Vossenberg J."/>
            <person name="Meysman F."/>
            <person name="Nielsen L.P."/>
            <person name="Schramm A."/>
            <person name="Kjeldsen K.U."/>
        </authorList>
    </citation>
    <scope>NUCLEOTIDE SEQUENCE [LARGE SCALE GENOMIC DNA]</scope>
    <source>
        <strain evidence="4">MCF</strain>
    </source>
</reference>
<evidence type="ECO:0000256" key="2">
    <source>
        <dbReference type="SAM" id="SignalP"/>
    </source>
</evidence>
<dbReference type="AlphaFoldDB" id="A0A3S3U531"/>
<dbReference type="Pfam" id="PF03364">
    <property type="entry name" value="Polyketide_cyc"/>
    <property type="match status" value="1"/>
</dbReference>
<evidence type="ECO:0000256" key="1">
    <source>
        <dbReference type="ARBA" id="ARBA00008918"/>
    </source>
</evidence>
<gene>
    <name evidence="4" type="ORF">H206_03135</name>
</gene>
<evidence type="ECO:0000313" key="5">
    <source>
        <dbReference type="Proteomes" id="UP000287853"/>
    </source>
</evidence>
<dbReference type="InterPro" id="IPR023393">
    <property type="entry name" value="START-like_dom_sf"/>
</dbReference>
<accession>A0A3S3U531</accession>
<dbReference type="EMBL" id="MTKO01000105">
    <property type="protein sequence ID" value="RWX43951.1"/>
    <property type="molecule type" value="Genomic_DNA"/>
</dbReference>
<sequence length="242" mass="27833">MKRLFRKHKRQRILLVGCAVFFFQLAEMPEISAWADSLLPSSAKTKSSISLNAQEHHTVHEKKKVLVRKQPTNGKPGKIFEAVAIMEAKREVILDIVLNYARYPDFMPNVSHVEILQQDESTALLNYTLVLPLGKIKKYRVRMKATEPDDQTSLIQWHLEQWPGLEPEETIRDTTGFWRIETLDAKRSLVLYHVYTDPGKIPFGLGWIVDLLGKDSMPDVLLQTKKRTEKVSALLKAQEEES</sequence>
<keyword evidence="5" id="KW-1185">Reference proteome</keyword>
<comment type="caution">
    <text evidence="4">The sequence shown here is derived from an EMBL/GenBank/DDBJ whole genome shotgun (WGS) entry which is preliminary data.</text>
</comment>
<name>A0A3S3U531_9BACT</name>
<dbReference type="Gene3D" id="3.30.530.20">
    <property type="match status" value="1"/>
</dbReference>
<comment type="similarity">
    <text evidence="1">Belongs to the ribosome association toxin RatA family.</text>
</comment>
<evidence type="ECO:0000259" key="3">
    <source>
        <dbReference type="Pfam" id="PF03364"/>
    </source>
</evidence>
<dbReference type="InterPro" id="IPR005031">
    <property type="entry name" value="COQ10_START"/>
</dbReference>
<organism evidence="4 5">
    <name type="scientific">Candidatus Electrothrix aarhusensis</name>
    <dbReference type="NCBI Taxonomy" id="1859131"/>
    <lineage>
        <taxon>Bacteria</taxon>
        <taxon>Pseudomonadati</taxon>
        <taxon>Thermodesulfobacteriota</taxon>
        <taxon>Desulfobulbia</taxon>
        <taxon>Desulfobulbales</taxon>
        <taxon>Desulfobulbaceae</taxon>
        <taxon>Candidatus Electrothrix</taxon>
    </lineage>
</organism>
<protein>
    <submittedName>
        <fullName evidence="4">Ribosome association toxin PasT (RatA) of the RatAB toxin-antitoxin module</fullName>
    </submittedName>
</protein>
<feature type="chain" id="PRO_5018740995" evidence="2">
    <location>
        <begin position="27"/>
        <end position="242"/>
    </location>
</feature>
<dbReference type="SUPFAM" id="SSF55961">
    <property type="entry name" value="Bet v1-like"/>
    <property type="match status" value="1"/>
</dbReference>
<keyword evidence="2" id="KW-0732">Signal</keyword>
<dbReference type="Proteomes" id="UP000287853">
    <property type="component" value="Unassembled WGS sequence"/>
</dbReference>
<feature type="domain" description="Coenzyme Q-binding protein COQ10 START" evidence="3">
    <location>
        <begin position="86"/>
        <end position="196"/>
    </location>
</feature>
<feature type="signal peptide" evidence="2">
    <location>
        <begin position="1"/>
        <end position="26"/>
    </location>
</feature>
<proteinExistence type="inferred from homology"/>
<evidence type="ECO:0000313" key="4">
    <source>
        <dbReference type="EMBL" id="RWX43951.1"/>
    </source>
</evidence>